<evidence type="ECO:0000313" key="1">
    <source>
        <dbReference type="EMBL" id="RKI15422.1"/>
    </source>
</evidence>
<dbReference type="Proteomes" id="UP000278907">
    <property type="component" value="Unassembled WGS sequence"/>
</dbReference>
<comment type="caution">
    <text evidence="1">The sequence shown here is derived from an EMBL/GenBank/DDBJ whole genome shotgun (WGS) entry which is preliminary data.</text>
</comment>
<reference evidence="1 2" key="1">
    <citation type="submission" date="2018-09" db="EMBL/GenBank/DDBJ databases">
        <authorList>
            <person name="Livingstone P.G."/>
            <person name="Whitworth D.E."/>
        </authorList>
    </citation>
    <scope>NUCLEOTIDE SEQUENCE [LARGE SCALE GENOMIC DNA]</scope>
    <source>
        <strain evidence="1 2">CA031B</strain>
    </source>
</reference>
<keyword evidence="2" id="KW-1185">Reference proteome</keyword>
<protein>
    <recommendedName>
        <fullName evidence="3">Lipoprotein</fullName>
    </recommendedName>
</protein>
<dbReference type="PROSITE" id="PS51257">
    <property type="entry name" value="PROKAR_LIPOPROTEIN"/>
    <property type="match status" value="1"/>
</dbReference>
<proteinExistence type="predicted"/>
<gene>
    <name evidence="1" type="ORF">D7Y13_04375</name>
</gene>
<evidence type="ECO:0000313" key="2">
    <source>
        <dbReference type="Proteomes" id="UP000278907"/>
    </source>
</evidence>
<name>A0ABX9QS31_9BACT</name>
<organism evidence="1 2">
    <name type="scientific">Corallococcus praedator</name>
    <dbReference type="NCBI Taxonomy" id="2316724"/>
    <lineage>
        <taxon>Bacteria</taxon>
        <taxon>Pseudomonadati</taxon>
        <taxon>Myxococcota</taxon>
        <taxon>Myxococcia</taxon>
        <taxon>Myxococcales</taxon>
        <taxon>Cystobacterineae</taxon>
        <taxon>Myxococcaceae</taxon>
        <taxon>Corallococcus</taxon>
    </lineage>
</organism>
<accession>A0ABX9QS31</accession>
<evidence type="ECO:0008006" key="3">
    <source>
        <dbReference type="Google" id="ProtNLM"/>
    </source>
</evidence>
<sequence>MRMMKTGHVVAAAFLSLVGCQGQDEGTKAVGTQQAQAQATCVEQFNGIQSCATGGASLESTDEGLRVTGLSNPQTDGLSSHFGGAVAWRQNATANIGGGQGRFAFAARDGDQVVSTLGIAPDADGTGVTFAPAFTGTAGGSEFQVRVFQGGVLQGEGTGGPGPAARWHVYTNWLGDVVMVSDFYLREHGPILPFPFRNAPHAAQEQGACVWRFQFPGRTFTVEVDGAQLTGDAIEFTETIGTGAYPYRHFSGIDVTGSAGAFTVHGELALNANGQAR</sequence>
<dbReference type="EMBL" id="RAWI01000019">
    <property type="protein sequence ID" value="RKI15422.1"/>
    <property type="molecule type" value="Genomic_DNA"/>
</dbReference>